<reference evidence="1 2" key="1">
    <citation type="journal article" date="2019" name="Nat. Ecol. Evol.">
        <title>Megaphylogeny resolves global patterns of mushroom evolution.</title>
        <authorList>
            <person name="Varga T."/>
            <person name="Krizsan K."/>
            <person name="Foldi C."/>
            <person name="Dima B."/>
            <person name="Sanchez-Garcia M."/>
            <person name="Sanchez-Ramirez S."/>
            <person name="Szollosi G.J."/>
            <person name="Szarkandi J.G."/>
            <person name="Papp V."/>
            <person name="Albert L."/>
            <person name="Andreopoulos W."/>
            <person name="Angelini C."/>
            <person name="Antonin V."/>
            <person name="Barry K.W."/>
            <person name="Bougher N.L."/>
            <person name="Buchanan P."/>
            <person name="Buyck B."/>
            <person name="Bense V."/>
            <person name="Catcheside P."/>
            <person name="Chovatia M."/>
            <person name="Cooper J."/>
            <person name="Damon W."/>
            <person name="Desjardin D."/>
            <person name="Finy P."/>
            <person name="Geml J."/>
            <person name="Haridas S."/>
            <person name="Hughes K."/>
            <person name="Justo A."/>
            <person name="Karasinski D."/>
            <person name="Kautmanova I."/>
            <person name="Kiss B."/>
            <person name="Kocsube S."/>
            <person name="Kotiranta H."/>
            <person name="LaButti K.M."/>
            <person name="Lechner B.E."/>
            <person name="Liimatainen K."/>
            <person name="Lipzen A."/>
            <person name="Lukacs Z."/>
            <person name="Mihaltcheva S."/>
            <person name="Morgado L.N."/>
            <person name="Niskanen T."/>
            <person name="Noordeloos M.E."/>
            <person name="Ohm R.A."/>
            <person name="Ortiz-Santana B."/>
            <person name="Ovrebo C."/>
            <person name="Racz N."/>
            <person name="Riley R."/>
            <person name="Savchenko A."/>
            <person name="Shiryaev A."/>
            <person name="Soop K."/>
            <person name="Spirin V."/>
            <person name="Szebenyi C."/>
            <person name="Tomsovsky M."/>
            <person name="Tulloss R.E."/>
            <person name="Uehling J."/>
            <person name="Grigoriev I.V."/>
            <person name="Vagvolgyi C."/>
            <person name="Papp T."/>
            <person name="Martin F.M."/>
            <person name="Miettinen O."/>
            <person name="Hibbett D.S."/>
            <person name="Nagy L.G."/>
        </authorList>
    </citation>
    <scope>NUCLEOTIDE SEQUENCE [LARGE SCALE GENOMIC DNA]</scope>
    <source>
        <strain evidence="1 2">NL-1719</strain>
    </source>
</reference>
<dbReference type="Proteomes" id="UP000308600">
    <property type="component" value="Unassembled WGS sequence"/>
</dbReference>
<evidence type="ECO:0000313" key="1">
    <source>
        <dbReference type="EMBL" id="TFK76366.1"/>
    </source>
</evidence>
<name>A0ACD3BFC5_9AGAR</name>
<keyword evidence="2" id="KW-1185">Reference proteome</keyword>
<protein>
    <submittedName>
        <fullName evidence="1">Kinesin domain-containing protein</fullName>
    </submittedName>
</protein>
<gene>
    <name evidence="1" type="ORF">BDN72DRAFT_232663</name>
</gene>
<sequence length="2089" mass="231668">MSNRHLPILSLNKGLSFSLLSTAAMAPSSSSSATTSVQVALRIRPPTNQDAHSIPARFQRSVIHALSPTSISIEVNPMSTAGPGSPAPASATPSGSGGKKQNFSFDQVHGPPTTQYEMFTSTAQPLISRFVEGFNCTILAYGQTSSGKTHTMTGIDLDSDPSDPNNGMGIIPRAVSTIFARANQLREERGGAWSYSVKGSFIEIYNEDLIDLLALDDLGGRREVQIREDKDGHIIWGGLREVNVRNANEVMSLIRKGTSIRRTNETDMNAQSSRSHAIFSLTLTQKKFTGSSPPPRSSSPAPPGGRSPSRLARPGSMYAGGPASARVGSPTFGRPGTPNSFSAAMGRGGLRPSSALGHTADRSSGGNPDDEPGEWVTIVSKFHFVDLAGSERLKRTAAAGERIKEGISINSGLLALGNVISALGDPSRSKAATHIPYRDSKLTRLLQDSLGGNAHTLMIACVSPAEYNAAETINTLKYANRARNIKNRAVVNEKEEGWEDMEWLQGTVTRLRKEVKVLKEGGVVAVSDAPVNGTESASKRVLTQMTELQNNYEDLRAKFVDRTEELTRLRRDLGEKHRNSSSGAMNGTARYEEIVGPVIEEYEKTISAIEAELSLNRAALRHTNELVEEKEDEITQLNERHAATELYIEELKSRVGKLSEREASTEAYVHDLEEKMRTYDESSVTSSESLHDLKREIARFKDAESYSSKYITDLESRLSRSDESILDLQQTVERLEKECDRRRDEVESLEARLDALRKDGESWRSDLEERERKVKELEQKMEEWEQKRKDAGETRVRLGTVVGEVASARRSLELDLANQGALNGVSPSTTPTDGSDLGEPLPTATRPSTPPPGQDLQTQLAALQQTHTATLADLSSVTSKYRDALREISDLAAQIQEAKLSSMTDANPAESPIPEKALDIPPFRRRMTGGKPGDLQPNSAGRRLFFREAASAESLHLRSLSQSQSLSQELSSAHLRKTSFSSHGSSHSPSNSYSPARPNLSISLPLSQTPITPITPERSVASLEKEIMRLQEVLKEREAEIAVLESSLKESRDAPRVASPTELTPIKVNGNGVSIDHALTPNTMHQFDSLRKSMELHNGHVNGVNGLNGDQHDTNSDVDRNGSSVSDADESLERLNELMLSMAQKESQHREIVDGLNTQLTQVRRQLDELTTLSRDQALNMSTEIEALRGKHEQDLTTLQSVQEREAQLVQQLEAAQAEHTASVQKLQDEHEQTLQAKSADVDELLSRIKQEHTESISGLRSELATASEALQVAQREHEVTFGKLKAEHEAQLQQQANEVENVLSRTKEKHDDVVAKLVNEHAEALRRKDAENTTCLQTTEEEYYNALTKLRNDHAEALKQHGADTNATIERLKEEHAAGMRMAEIAREGRVSESESTAALAIKELQDEHNAAISRKEVSFAEDKQILASNHTRQLQEQEQDYMLQINRLRSEHEITVSKLKEEWNLEAEQFRLAIQATEKEHSLALKSRTELEETIQAVRQQQAEILQEVERGHEEEISRLNATHHTSLNEQAATLEKQQSSLVDQHIEQMTTLKSQHAADIEKLKADLAAMAAQHGQDLQDALAKAEQSLQEERSRQAESLEELENQHSQAIEALQQSYRVTLEELEGLKTNADTAKQSLSDEQARAATALNELTRKHAEELDAVHKDHKLFIQNMEANVLEASTSQEELAAENLRLVQTLEDEKKRHADEIDEVHKAQDVVIQELESHKSAATDFEAIQEQTRRAHETALGEKADDIANFEKQLSTASNERDELAAENAKLRAELERTRNEQSKLIQEASKRASLVQELEHHRSALAEIQESLQRAKDEKDVLQTEKNRSDSLIRDLQAQMARGSPPPNARSPDRSYSRATGLPPMKLPPPTPPPSVPPPPAPRPVGIQHTNSDAGLSISSVTSSAISSSSKESQPESPSTSVGHPSLSLQLNPADAKVMIRIEQQSKQLEEQEAMIKTLNKQLTHCETDLQTHMDLVSSLETSLGDSEKNLRKARMHATELARERDTLNSTIETLRNELNEAKREVVSVRRSIVEEKQSLEQRLDEERKAKERVRQQLDSRMEELQRRKSKFACL</sequence>
<evidence type="ECO:0000313" key="2">
    <source>
        <dbReference type="Proteomes" id="UP000308600"/>
    </source>
</evidence>
<accession>A0ACD3BFC5</accession>
<organism evidence="1 2">
    <name type="scientific">Pluteus cervinus</name>
    <dbReference type="NCBI Taxonomy" id="181527"/>
    <lineage>
        <taxon>Eukaryota</taxon>
        <taxon>Fungi</taxon>
        <taxon>Dikarya</taxon>
        <taxon>Basidiomycota</taxon>
        <taxon>Agaricomycotina</taxon>
        <taxon>Agaricomycetes</taxon>
        <taxon>Agaricomycetidae</taxon>
        <taxon>Agaricales</taxon>
        <taxon>Pluteineae</taxon>
        <taxon>Pluteaceae</taxon>
        <taxon>Pluteus</taxon>
    </lineage>
</organism>
<proteinExistence type="predicted"/>
<dbReference type="EMBL" id="ML208260">
    <property type="protein sequence ID" value="TFK76366.1"/>
    <property type="molecule type" value="Genomic_DNA"/>
</dbReference>